<dbReference type="SUPFAM" id="SSF50199">
    <property type="entry name" value="Staphylococcal nuclease"/>
    <property type="match status" value="1"/>
</dbReference>
<dbReference type="InterPro" id="IPR035437">
    <property type="entry name" value="SNase_OB-fold_sf"/>
</dbReference>
<keyword evidence="1" id="KW-0540">Nuclease</keyword>
<dbReference type="PROSITE" id="PS50830">
    <property type="entry name" value="TNASE_3"/>
    <property type="match status" value="1"/>
</dbReference>
<evidence type="ECO:0000256" key="3">
    <source>
        <dbReference type="ARBA" id="ARBA00022801"/>
    </source>
</evidence>
<keyword evidence="7" id="KW-1185">Reference proteome</keyword>
<organism evidence="6 7">
    <name type="scientific">Ignatzschineria larvae DSM 13226</name>
    <dbReference type="NCBI Taxonomy" id="1111732"/>
    <lineage>
        <taxon>Bacteria</taxon>
        <taxon>Pseudomonadati</taxon>
        <taxon>Pseudomonadota</taxon>
        <taxon>Gammaproteobacteria</taxon>
        <taxon>Cardiobacteriales</taxon>
        <taxon>Ignatzschineriaceae</taxon>
        <taxon>Ignatzschineria</taxon>
    </lineage>
</organism>
<feature type="transmembrane region" description="Helical" evidence="4">
    <location>
        <begin position="27"/>
        <end position="44"/>
    </location>
</feature>
<dbReference type="PANTHER" id="PTHR12302:SF3">
    <property type="entry name" value="SERINE_THREONINE-PROTEIN KINASE 31"/>
    <property type="match status" value="1"/>
</dbReference>
<accession>A0ABZ3C1X9</accession>
<protein>
    <submittedName>
        <fullName evidence="6">Thermonuclease family protein</fullName>
    </submittedName>
</protein>
<dbReference type="InterPro" id="IPR016071">
    <property type="entry name" value="Staphylococal_nuclease_OB-fold"/>
</dbReference>
<dbReference type="Gene3D" id="2.40.50.90">
    <property type="match status" value="1"/>
</dbReference>
<evidence type="ECO:0000256" key="2">
    <source>
        <dbReference type="ARBA" id="ARBA00022759"/>
    </source>
</evidence>
<evidence type="ECO:0000256" key="4">
    <source>
        <dbReference type="SAM" id="Phobius"/>
    </source>
</evidence>
<keyword evidence="4" id="KW-1133">Transmembrane helix</keyword>
<dbReference type="EMBL" id="CP150637">
    <property type="protein sequence ID" value="WZW88038.1"/>
    <property type="molecule type" value="Genomic_DNA"/>
</dbReference>
<evidence type="ECO:0000259" key="5">
    <source>
        <dbReference type="PROSITE" id="PS50830"/>
    </source>
</evidence>
<reference evidence="6 7" key="1">
    <citation type="submission" date="2024-03" db="EMBL/GenBank/DDBJ databases">
        <title>Complete Genome Sequence and Annotation of Ignatzschineria larvae DSM 13226.</title>
        <authorList>
            <person name="Cantrell E."/>
            <person name="Burcham Z.M."/>
        </authorList>
    </citation>
    <scope>NUCLEOTIDE SEQUENCE [LARGE SCALE GENOMIC DNA]</scope>
    <source>
        <strain evidence="6 7">DSM 13226</strain>
    </source>
</reference>
<keyword evidence="3" id="KW-0378">Hydrolase</keyword>
<dbReference type="Pfam" id="PF00565">
    <property type="entry name" value="SNase"/>
    <property type="match status" value="1"/>
</dbReference>
<proteinExistence type="predicted"/>
<gene>
    <name evidence="6" type="ORF">WMO13_01245</name>
</gene>
<evidence type="ECO:0000313" key="7">
    <source>
        <dbReference type="Proteomes" id="UP001449178"/>
    </source>
</evidence>
<keyword evidence="4" id="KW-0812">Transmembrane</keyword>
<dbReference type="PANTHER" id="PTHR12302">
    <property type="entry name" value="EBNA2 BINDING PROTEIN P100"/>
    <property type="match status" value="1"/>
</dbReference>
<keyword evidence="4" id="KW-0472">Membrane</keyword>
<dbReference type="RefSeq" id="WP_051396086.1">
    <property type="nucleotide sequence ID" value="NZ_AZOD01000006.1"/>
</dbReference>
<sequence>MNYYRKAFLKYIKQMGRAQWQRGKGRFLTGLLFIAILGISYWTLEPEQPSKSTTAIVAGDTLYQCRINRVIDGDTVTANCPPNNREQLRVRVWGIDAPEMKQGHWGEASKSYLIMLLSEADHDIIEIRIRDIDHYGRYVGQLFLNNRDLGLELVKNGEAVVYKQYNKEANYQQAQKAAQKQKLGIWKIDGAQQDPATWRKLNPR</sequence>
<evidence type="ECO:0000256" key="1">
    <source>
        <dbReference type="ARBA" id="ARBA00022722"/>
    </source>
</evidence>
<name>A0ABZ3C1X9_9GAMM</name>
<dbReference type="Proteomes" id="UP001449178">
    <property type="component" value="Chromosome"/>
</dbReference>
<keyword evidence="2" id="KW-0255">Endonuclease</keyword>
<dbReference type="SMART" id="SM00318">
    <property type="entry name" value="SNc"/>
    <property type="match status" value="1"/>
</dbReference>
<evidence type="ECO:0000313" key="6">
    <source>
        <dbReference type="EMBL" id="WZW88038.1"/>
    </source>
</evidence>
<feature type="domain" description="TNase-like" evidence="5">
    <location>
        <begin position="61"/>
        <end position="188"/>
    </location>
</feature>